<reference evidence="10 11" key="1">
    <citation type="submission" date="2016-04" db="EMBL/GenBank/DDBJ databases">
        <title>A degradative enzymes factory behind the ericoid mycorrhizal symbiosis.</title>
        <authorList>
            <consortium name="DOE Joint Genome Institute"/>
            <person name="Martino E."/>
            <person name="Morin E."/>
            <person name="Grelet G."/>
            <person name="Kuo A."/>
            <person name="Kohler A."/>
            <person name="Daghino S."/>
            <person name="Barry K."/>
            <person name="Choi C."/>
            <person name="Cichocki N."/>
            <person name="Clum A."/>
            <person name="Copeland A."/>
            <person name="Hainaut M."/>
            <person name="Haridas S."/>
            <person name="Labutti K."/>
            <person name="Lindquist E."/>
            <person name="Lipzen A."/>
            <person name="Khouja H.-R."/>
            <person name="Murat C."/>
            <person name="Ohm R."/>
            <person name="Olson A."/>
            <person name="Spatafora J."/>
            <person name="Veneault-Fourrey C."/>
            <person name="Henrissat B."/>
            <person name="Grigoriev I."/>
            <person name="Martin F."/>
            <person name="Perotto S."/>
        </authorList>
    </citation>
    <scope>NUCLEOTIDE SEQUENCE [LARGE SCALE GENOMIC DNA]</scope>
    <source>
        <strain evidence="10 11">F</strain>
    </source>
</reference>
<dbReference type="InterPro" id="IPR039261">
    <property type="entry name" value="FNR_nucleotide-bd"/>
</dbReference>
<dbReference type="GO" id="GO:0006826">
    <property type="term" value="P:iron ion transport"/>
    <property type="evidence" value="ECO:0007669"/>
    <property type="project" value="TreeGrafter"/>
</dbReference>
<dbReference type="InterPro" id="IPR013112">
    <property type="entry name" value="FAD-bd_8"/>
</dbReference>
<dbReference type="GO" id="GO:0000293">
    <property type="term" value="F:ferric-chelate reductase activity"/>
    <property type="evidence" value="ECO:0007669"/>
    <property type="project" value="TreeGrafter"/>
</dbReference>
<protein>
    <recommendedName>
        <fullName evidence="9">FAD-binding FR-type domain-containing protein</fullName>
    </recommendedName>
</protein>
<feature type="transmembrane region" description="Helical" evidence="8">
    <location>
        <begin position="6"/>
        <end position="28"/>
    </location>
</feature>
<dbReference type="Pfam" id="PF01794">
    <property type="entry name" value="Ferric_reduct"/>
    <property type="match status" value="1"/>
</dbReference>
<dbReference type="GO" id="GO:0015677">
    <property type="term" value="P:copper ion import"/>
    <property type="evidence" value="ECO:0007669"/>
    <property type="project" value="TreeGrafter"/>
</dbReference>
<evidence type="ECO:0000256" key="7">
    <source>
        <dbReference type="SAM" id="MobiDB-lite"/>
    </source>
</evidence>
<organism evidence="10 11">
    <name type="scientific">Hyaloscypha variabilis (strain UAMH 11265 / GT02V1 / F)</name>
    <name type="common">Meliniomyces variabilis</name>
    <dbReference type="NCBI Taxonomy" id="1149755"/>
    <lineage>
        <taxon>Eukaryota</taxon>
        <taxon>Fungi</taxon>
        <taxon>Dikarya</taxon>
        <taxon>Ascomycota</taxon>
        <taxon>Pezizomycotina</taxon>
        <taxon>Leotiomycetes</taxon>
        <taxon>Helotiales</taxon>
        <taxon>Hyaloscyphaceae</taxon>
        <taxon>Hyaloscypha</taxon>
        <taxon>Hyaloscypha variabilis</taxon>
    </lineage>
</organism>
<feature type="transmembrane region" description="Helical" evidence="8">
    <location>
        <begin position="163"/>
        <end position="181"/>
    </location>
</feature>
<keyword evidence="3 8" id="KW-0812">Transmembrane</keyword>
<evidence type="ECO:0000256" key="2">
    <source>
        <dbReference type="ARBA" id="ARBA00022448"/>
    </source>
</evidence>
<evidence type="ECO:0000256" key="8">
    <source>
        <dbReference type="SAM" id="Phobius"/>
    </source>
</evidence>
<dbReference type="CDD" id="cd06186">
    <property type="entry name" value="NOX_Duox_like_FAD_NADP"/>
    <property type="match status" value="1"/>
</dbReference>
<dbReference type="PROSITE" id="PS51384">
    <property type="entry name" value="FAD_FR"/>
    <property type="match status" value="1"/>
</dbReference>
<evidence type="ECO:0000313" key="11">
    <source>
        <dbReference type="Proteomes" id="UP000235786"/>
    </source>
</evidence>
<dbReference type="InterPro" id="IPR013130">
    <property type="entry name" value="Fe3_Rdtase_TM_dom"/>
</dbReference>
<dbReference type="OrthoDB" id="4494341at2759"/>
<evidence type="ECO:0000256" key="5">
    <source>
        <dbReference type="ARBA" id="ARBA00023065"/>
    </source>
</evidence>
<dbReference type="Gene3D" id="2.40.30.10">
    <property type="entry name" value="Translation factors"/>
    <property type="match status" value="1"/>
</dbReference>
<feature type="transmembrane region" description="Helical" evidence="8">
    <location>
        <begin position="216"/>
        <end position="237"/>
    </location>
</feature>
<feature type="region of interest" description="Disordered" evidence="7">
    <location>
        <begin position="529"/>
        <end position="564"/>
    </location>
</feature>
<evidence type="ECO:0000313" key="10">
    <source>
        <dbReference type="EMBL" id="PMD42325.1"/>
    </source>
</evidence>
<feature type="transmembrane region" description="Helical" evidence="8">
    <location>
        <begin position="129"/>
        <end position="151"/>
    </location>
</feature>
<dbReference type="AlphaFoldDB" id="A0A2J6RUZ0"/>
<dbReference type="EMBL" id="KZ613943">
    <property type="protein sequence ID" value="PMD42325.1"/>
    <property type="molecule type" value="Genomic_DNA"/>
</dbReference>
<dbReference type="STRING" id="1149755.A0A2J6RUZ0"/>
<evidence type="ECO:0000256" key="4">
    <source>
        <dbReference type="ARBA" id="ARBA00022989"/>
    </source>
</evidence>
<dbReference type="InterPro" id="IPR051410">
    <property type="entry name" value="Ferric/Cupric_Reductase"/>
</dbReference>
<dbReference type="PANTHER" id="PTHR32361">
    <property type="entry name" value="FERRIC/CUPRIC REDUCTASE TRANSMEMBRANE COMPONENT"/>
    <property type="match status" value="1"/>
</dbReference>
<feature type="domain" description="FAD-binding FR-type" evidence="9">
    <location>
        <begin position="242"/>
        <end position="366"/>
    </location>
</feature>
<feature type="transmembrane region" description="Helical" evidence="8">
    <location>
        <begin position="58"/>
        <end position="80"/>
    </location>
</feature>
<dbReference type="PANTHER" id="PTHR32361:SF26">
    <property type="entry name" value="FAD-BINDING 8 DOMAIN-CONTAINING PROTEIN-RELATED"/>
    <property type="match status" value="1"/>
</dbReference>
<dbReference type="GO" id="GO:0006879">
    <property type="term" value="P:intracellular iron ion homeostasis"/>
    <property type="evidence" value="ECO:0007669"/>
    <property type="project" value="TreeGrafter"/>
</dbReference>
<sequence length="564" mass="64777">MTPKLPITAWFAIALATTVALIYCRAWLYRAFRRSRFLVRFISSYVLIRRRRWFNTSLTVLQILLCLAYLVVNGLCILLYSKWNSKWNFPEIARRCGIMASINMVPLFTAGRPSIVVTLLGLPLHVHHLLHYWMGLVSISLGILHLVFVYFSGAIEGHPTTSGALTIAGLGCILGLSLTPLRLWKYEIFLKSHHFLGVLSVGGLLWHVIIAKGLDFWPLSLPLTSIFFWAVGLILFLHNLRIRSQEVEISKFHRVRDIGSFSCREADVVRIEIKLRSPETVRPGQFVYLRFRDFYFSDKIQTHPFMISWWESALDSPKAQSLTLLVQPVNGLTRRLSSKTFLQDVSFDGPLGLNLHLESYDNVFLAVKGIGIAGVLSYAKHLIELETYIKGPRITPRKVDLYWELEDNSQEEWAGPLLRKLQIKNDALKVRLLQLWCYFPSNQTREPFVELYYPNGVPREDFQYFYPDSKCFYKIEDAIKEVAKFSSGRSIVVACGVSKFVDQVRKKTRNAMSPAGILDFVETEYRPRSEPPKQLAKWPHRPTISGPIPTTEKDMSKSKRVTFI</sequence>
<keyword evidence="4 8" id="KW-1133">Transmembrane helix</keyword>
<accession>A0A2J6RUZ0</accession>
<dbReference type="InterPro" id="IPR017927">
    <property type="entry name" value="FAD-bd_FR_type"/>
</dbReference>
<dbReference type="Pfam" id="PF08022">
    <property type="entry name" value="FAD_binding_8"/>
    <property type="match status" value="1"/>
</dbReference>
<feature type="transmembrane region" description="Helical" evidence="8">
    <location>
        <begin position="193"/>
        <end position="210"/>
    </location>
</feature>
<keyword evidence="2" id="KW-0813">Transport</keyword>
<keyword evidence="5" id="KW-0406">Ion transport</keyword>
<evidence type="ECO:0000256" key="6">
    <source>
        <dbReference type="ARBA" id="ARBA00023136"/>
    </source>
</evidence>
<name>A0A2J6RUZ0_HYAVF</name>
<dbReference type="Proteomes" id="UP000235786">
    <property type="component" value="Unassembled WGS sequence"/>
</dbReference>
<feature type="transmembrane region" description="Helical" evidence="8">
    <location>
        <begin position="100"/>
        <end position="122"/>
    </location>
</feature>
<gene>
    <name evidence="10" type="ORF">L207DRAFT_632111</name>
</gene>
<evidence type="ECO:0000259" key="9">
    <source>
        <dbReference type="PROSITE" id="PS51384"/>
    </source>
</evidence>
<evidence type="ECO:0000256" key="1">
    <source>
        <dbReference type="ARBA" id="ARBA00004141"/>
    </source>
</evidence>
<comment type="subcellular location">
    <subcellularLocation>
        <location evidence="1">Membrane</location>
        <topology evidence="1">Multi-pass membrane protein</topology>
    </subcellularLocation>
</comment>
<keyword evidence="6 8" id="KW-0472">Membrane</keyword>
<dbReference type="Gene3D" id="3.40.50.80">
    <property type="entry name" value="Nucleotide-binding domain of ferredoxin-NADP reductase (FNR) module"/>
    <property type="match status" value="1"/>
</dbReference>
<proteinExistence type="predicted"/>
<evidence type="ECO:0000256" key="3">
    <source>
        <dbReference type="ARBA" id="ARBA00022692"/>
    </source>
</evidence>
<dbReference type="GO" id="GO:0005886">
    <property type="term" value="C:plasma membrane"/>
    <property type="evidence" value="ECO:0007669"/>
    <property type="project" value="TreeGrafter"/>
</dbReference>
<keyword evidence="11" id="KW-1185">Reference proteome</keyword>